<organism evidence="7 8">
    <name type="scientific">Stappia sediminis</name>
    <dbReference type="NCBI Taxonomy" id="2692190"/>
    <lineage>
        <taxon>Bacteria</taxon>
        <taxon>Pseudomonadati</taxon>
        <taxon>Pseudomonadota</taxon>
        <taxon>Alphaproteobacteria</taxon>
        <taxon>Hyphomicrobiales</taxon>
        <taxon>Stappiaceae</taxon>
        <taxon>Stappia</taxon>
    </lineage>
</organism>
<feature type="domain" description="HTH gntR-type" evidence="6">
    <location>
        <begin position="20"/>
        <end position="88"/>
    </location>
</feature>
<dbReference type="EMBL" id="WUMV01000006">
    <property type="protein sequence ID" value="MXN65882.1"/>
    <property type="molecule type" value="Genomic_DNA"/>
</dbReference>
<accession>A0A7X3S8J5</accession>
<dbReference type="SUPFAM" id="SSF53383">
    <property type="entry name" value="PLP-dependent transferases"/>
    <property type="match status" value="1"/>
</dbReference>
<dbReference type="PROSITE" id="PS50949">
    <property type="entry name" value="HTH_GNTR"/>
    <property type="match status" value="1"/>
</dbReference>
<evidence type="ECO:0000256" key="4">
    <source>
        <dbReference type="ARBA" id="ARBA00023125"/>
    </source>
</evidence>
<evidence type="ECO:0000313" key="7">
    <source>
        <dbReference type="EMBL" id="MXN65882.1"/>
    </source>
</evidence>
<dbReference type="GO" id="GO:0030170">
    <property type="term" value="F:pyridoxal phosphate binding"/>
    <property type="evidence" value="ECO:0007669"/>
    <property type="project" value="InterPro"/>
</dbReference>
<dbReference type="Gene3D" id="3.40.640.10">
    <property type="entry name" value="Type I PLP-dependent aspartate aminotransferase-like (Major domain)"/>
    <property type="match status" value="1"/>
</dbReference>
<reference evidence="7 8" key="1">
    <citation type="submission" date="2019-12" db="EMBL/GenBank/DDBJ databases">
        <authorList>
            <person name="Li M."/>
        </authorList>
    </citation>
    <scope>NUCLEOTIDE SEQUENCE [LARGE SCALE GENOMIC DNA]</scope>
    <source>
        <strain evidence="7 8">GBMRC 2046</strain>
    </source>
</reference>
<dbReference type="InterPro" id="IPR036388">
    <property type="entry name" value="WH-like_DNA-bd_sf"/>
</dbReference>
<evidence type="ECO:0000313" key="8">
    <source>
        <dbReference type="Proteomes" id="UP000433101"/>
    </source>
</evidence>
<dbReference type="PRINTS" id="PR00035">
    <property type="entry name" value="HTHGNTR"/>
</dbReference>
<protein>
    <submittedName>
        <fullName evidence="7">Aminotransferase class I/II-fold pyridoxal phosphate-dependent enzyme</fullName>
    </submittedName>
</protein>
<comment type="caution">
    <text evidence="7">The sequence shown here is derived from an EMBL/GenBank/DDBJ whole genome shotgun (WGS) entry which is preliminary data.</text>
</comment>
<dbReference type="CDD" id="cd07377">
    <property type="entry name" value="WHTH_GntR"/>
    <property type="match status" value="1"/>
</dbReference>
<evidence type="ECO:0000256" key="3">
    <source>
        <dbReference type="ARBA" id="ARBA00023015"/>
    </source>
</evidence>
<dbReference type="Pfam" id="PF00155">
    <property type="entry name" value="Aminotran_1_2"/>
    <property type="match status" value="1"/>
</dbReference>
<keyword evidence="2" id="KW-0663">Pyridoxal phosphate</keyword>
<keyword evidence="8" id="KW-1185">Reference proteome</keyword>
<keyword evidence="4" id="KW-0238">DNA-binding</keyword>
<dbReference type="InterPro" id="IPR000524">
    <property type="entry name" value="Tscrpt_reg_HTH_GntR"/>
</dbReference>
<evidence type="ECO:0000256" key="2">
    <source>
        <dbReference type="ARBA" id="ARBA00022898"/>
    </source>
</evidence>
<proteinExistence type="inferred from homology"/>
<dbReference type="RefSeq" id="WP_160776127.1">
    <property type="nucleotide sequence ID" value="NZ_WUMV01000006.1"/>
</dbReference>
<dbReference type="GO" id="GO:0003700">
    <property type="term" value="F:DNA-binding transcription factor activity"/>
    <property type="evidence" value="ECO:0007669"/>
    <property type="project" value="InterPro"/>
</dbReference>
<dbReference type="Gene3D" id="1.10.10.10">
    <property type="entry name" value="Winged helix-like DNA-binding domain superfamily/Winged helix DNA-binding domain"/>
    <property type="match status" value="1"/>
</dbReference>
<keyword evidence="7" id="KW-0808">Transferase</keyword>
<dbReference type="GO" id="GO:0008483">
    <property type="term" value="F:transaminase activity"/>
    <property type="evidence" value="ECO:0007669"/>
    <property type="project" value="UniProtKB-KW"/>
</dbReference>
<name>A0A7X3S8J5_9HYPH</name>
<dbReference type="InterPro" id="IPR015424">
    <property type="entry name" value="PyrdxlP-dep_Trfase"/>
</dbReference>
<dbReference type="Proteomes" id="UP000433101">
    <property type="component" value="Unassembled WGS sequence"/>
</dbReference>
<evidence type="ECO:0000256" key="5">
    <source>
        <dbReference type="ARBA" id="ARBA00023163"/>
    </source>
</evidence>
<keyword evidence="7" id="KW-0032">Aminotransferase</keyword>
<dbReference type="AlphaFoldDB" id="A0A7X3S8J5"/>
<dbReference type="PANTHER" id="PTHR46577:SF1">
    <property type="entry name" value="HTH-TYPE TRANSCRIPTIONAL REGULATORY PROTEIN GABR"/>
    <property type="match status" value="1"/>
</dbReference>
<dbReference type="SMART" id="SM00345">
    <property type="entry name" value="HTH_GNTR"/>
    <property type="match status" value="1"/>
</dbReference>
<keyword evidence="3" id="KW-0805">Transcription regulation</keyword>
<dbReference type="InterPro" id="IPR004839">
    <property type="entry name" value="Aminotransferase_I/II_large"/>
</dbReference>
<gene>
    <name evidence="7" type="ORF">GR183_13295</name>
</gene>
<dbReference type="GO" id="GO:0003677">
    <property type="term" value="F:DNA binding"/>
    <property type="evidence" value="ECO:0007669"/>
    <property type="project" value="UniProtKB-KW"/>
</dbReference>
<dbReference type="InterPro" id="IPR051446">
    <property type="entry name" value="HTH_trans_reg/aminotransferase"/>
</dbReference>
<evidence type="ECO:0000256" key="1">
    <source>
        <dbReference type="ARBA" id="ARBA00005384"/>
    </source>
</evidence>
<dbReference type="SUPFAM" id="SSF46785">
    <property type="entry name" value="Winged helix' DNA-binding domain"/>
    <property type="match status" value="1"/>
</dbReference>
<dbReference type="PANTHER" id="PTHR46577">
    <property type="entry name" value="HTH-TYPE TRANSCRIPTIONAL REGULATORY PROTEIN GABR"/>
    <property type="match status" value="1"/>
</dbReference>
<dbReference type="InterPro" id="IPR036390">
    <property type="entry name" value="WH_DNA-bd_sf"/>
</dbReference>
<keyword evidence="5" id="KW-0804">Transcription</keyword>
<dbReference type="CDD" id="cd00609">
    <property type="entry name" value="AAT_like"/>
    <property type="match status" value="1"/>
</dbReference>
<sequence length="490" mass="53214">MKRRAGALLSSIRIDKAADRRVSVQLYMGLRELLLSGALSPGDRLPATRTLASEIGVSRTTVIDAIDRLVSEGLLESRVGAGTYVSNVLAAQRNLSSTSPGSDRRVAKPRLSHAATHAVPAFAPRSRLPHKSAAFITALPALDAFPMAQWARLSARHWRKDRDHVTGYGEPYGLSRLRSAIARQLNASRGIKCDPEQIFIFNGAQHAFAMISSMLVNPGEPVWFENPGAIGARNAFIATGAALVPVDVDEEGICVEDGLAKAPYFRLAFVTPSHQQPLGHVMSLSRRLALLQAAKDADAMIVEDDYDGEFYYGDQPPPTLKSIDTQDRVIYVGTFSKSLFPSLRLGFVLSPSSLVGSFERMFSAWHSGVPTASQAIVADFMDEGMFATHIRTMRQIYRERHDTLLEAAKELEGAMKVQACRSGFHAVGFLANELSEQDIVKRAEAAGVITSGLGRYALAPLARQGIVLGFGSTSPDDIRKGVCTLRKILL</sequence>
<dbReference type="InterPro" id="IPR015421">
    <property type="entry name" value="PyrdxlP-dep_Trfase_major"/>
</dbReference>
<comment type="similarity">
    <text evidence="1">In the C-terminal section; belongs to the class-I pyridoxal-phosphate-dependent aminotransferase family.</text>
</comment>
<evidence type="ECO:0000259" key="6">
    <source>
        <dbReference type="PROSITE" id="PS50949"/>
    </source>
</evidence>
<dbReference type="Pfam" id="PF00392">
    <property type="entry name" value="GntR"/>
    <property type="match status" value="1"/>
</dbReference>